<reference evidence="6" key="1">
    <citation type="journal article" date="2019" name="Bot. J. Linn. Soc.">
        <title>Dynamism in plastome structure observed across the phylogenetic tree of ferns.</title>
        <authorList>
            <person name="Lehtonen S."/>
            <person name="Cardenas G.G."/>
        </authorList>
    </citation>
    <scope>NUCLEOTIDE SEQUENCE</scope>
</reference>
<dbReference type="RefSeq" id="YP_009690615.1">
    <property type="nucleotide sequence ID" value="NC_044681.1"/>
</dbReference>
<protein>
    <recommendedName>
        <fullName evidence="4">Large ribosomal subunit protein bL21c</fullName>
    </recommendedName>
</protein>
<dbReference type="InterPro" id="IPR028909">
    <property type="entry name" value="bL21-like"/>
</dbReference>
<dbReference type="GO" id="GO:1990904">
    <property type="term" value="C:ribonucleoprotein complex"/>
    <property type="evidence" value="ECO:0007669"/>
    <property type="project" value="UniProtKB-KW"/>
</dbReference>
<keyword evidence="4" id="KW-0694">RNA-binding</keyword>
<dbReference type="InterPro" id="IPR036164">
    <property type="entry name" value="bL21-like_sf"/>
</dbReference>
<comment type="subunit">
    <text evidence="4 5">Part of the 50S ribosomal subunit.</text>
</comment>
<accession>A0A5B9RL50</accession>
<evidence type="ECO:0000256" key="4">
    <source>
        <dbReference type="HAMAP-Rule" id="MF_01363"/>
    </source>
</evidence>
<dbReference type="AlphaFoldDB" id="A0A5B9RL50"/>
<dbReference type="EMBL" id="MK705751">
    <property type="protein sequence ID" value="QEG57395.1"/>
    <property type="molecule type" value="Genomic_DNA"/>
</dbReference>
<organism evidence="6">
    <name type="scientific">Lindsaea linearis</name>
    <dbReference type="NCBI Taxonomy" id="641179"/>
    <lineage>
        <taxon>Eukaryota</taxon>
        <taxon>Viridiplantae</taxon>
        <taxon>Streptophyta</taxon>
        <taxon>Embryophyta</taxon>
        <taxon>Tracheophyta</taxon>
        <taxon>Polypodiopsida</taxon>
        <taxon>Polypodiidae</taxon>
        <taxon>Polypodiales</taxon>
        <taxon>Lindsaeineae</taxon>
        <taxon>Lindsaeaceae</taxon>
        <taxon>Lindsaea</taxon>
    </lineage>
</organism>
<dbReference type="Pfam" id="PF00829">
    <property type="entry name" value="Ribosomal_L21p"/>
    <property type="match status" value="1"/>
</dbReference>
<evidence type="ECO:0000256" key="3">
    <source>
        <dbReference type="ARBA" id="ARBA00023274"/>
    </source>
</evidence>
<keyword evidence="2 4" id="KW-0689">Ribosomal protein</keyword>
<dbReference type="NCBIfam" id="TIGR00061">
    <property type="entry name" value="L21"/>
    <property type="match status" value="1"/>
</dbReference>
<sequence>MNRYAIIDIGGKQLQVEPGRFHDTHNFGLIENMSKSDTKISINRVLLIRREDNIIIGHPWLKKATVRGRILHSCLSDKLVIRKIHSKKKTRRTNGYRNNLIRFVVDSIDFKSTSLNGSLL</sequence>
<evidence type="ECO:0000256" key="2">
    <source>
        <dbReference type="ARBA" id="ARBA00022980"/>
    </source>
</evidence>
<comment type="similarity">
    <text evidence="1 4 5">Belongs to the bacterial ribosomal protein bL21 family.</text>
</comment>
<name>A0A5B9RL50_9MONI</name>
<dbReference type="GO" id="GO:0003735">
    <property type="term" value="F:structural constituent of ribosome"/>
    <property type="evidence" value="ECO:0007669"/>
    <property type="project" value="InterPro"/>
</dbReference>
<dbReference type="GeneID" id="41794622"/>
<comment type="subcellular location">
    <subcellularLocation>
        <location evidence="4">Plastid</location>
        <location evidence="4">Chloroplast</location>
    </subcellularLocation>
</comment>
<comment type="function">
    <text evidence="4 5">This protein binds to 23S rRNA.</text>
</comment>
<dbReference type="GO" id="GO:0005840">
    <property type="term" value="C:ribosome"/>
    <property type="evidence" value="ECO:0007669"/>
    <property type="project" value="UniProtKB-KW"/>
</dbReference>
<keyword evidence="3 4" id="KW-0687">Ribonucleoprotein</keyword>
<dbReference type="PANTHER" id="PTHR21349:SF0">
    <property type="entry name" value="LARGE RIBOSOMAL SUBUNIT PROTEIN BL21M"/>
    <property type="match status" value="1"/>
</dbReference>
<evidence type="ECO:0000256" key="1">
    <source>
        <dbReference type="ARBA" id="ARBA00008563"/>
    </source>
</evidence>
<geneLocation type="chloroplast" evidence="6"/>
<dbReference type="GO" id="GO:0006412">
    <property type="term" value="P:translation"/>
    <property type="evidence" value="ECO:0007669"/>
    <property type="project" value="UniProtKB-UniRule"/>
</dbReference>
<keyword evidence="4" id="KW-0699">rRNA-binding</keyword>
<evidence type="ECO:0000256" key="5">
    <source>
        <dbReference type="RuleBase" id="RU000563"/>
    </source>
</evidence>
<dbReference type="InterPro" id="IPR001787">
    <property type="entry name" value="Ribosomal_bL21"/>
</dbReference>
<dbReference type="HAMAP" id="MF_01363">
    <property type="entry name" value="Ribosomal_bL21"/>
    <property type="match status" value="1"/>
</dbReference>
<gene>
    <name evidence="4 6" type="primary">rpl21</name>
</gene>
<evidence type="ECO:0000313" key="6">
    <source>
        <dbReference type="EMBL" id="QEG57395.1"/>
    </source>
</evidence>
<keyword evidence="6" id="KW-0934">Plastid</keyword>
<dbReference type="PANTHER" id="PTHR21349">
    <property type="entry name" value="50S RIBOSOMAL PROTEIN L21"/>
    <property type="match status" value="1"/>
</dbReference>
<dbReference type="SUPFAM" id="SSF141091">
    <property type="entry name" value="L21p-like"/>
    <property type="match status" value="1"/>
</dbReference>
<keyword evidence="6" id="KW-0150">Chloroplast</keyword>
<dbReference type="GO" id="GO:0019843">
    <property type="term" value="F:rRNA binding"/>
    <property type="evidence" value="ECO:0007669"/>
    <property type="project" value="UniProtKB-UniRule"/>
</dbReference>
<dbReference type="GO" id="GO:0009507">
    <property type="term" value="C:chloroplast"/>
    <property type="evidence" value="ECO:0007669"/>
    <property type="project" value="UniProtKB-SubCell"/>
</dbReference>
<proteinExistence type="inferred from homology"/>